<dbReference type="OrthoDB" id="79118at2"/>
<gene>
    <name evidence="6" type="ORF">EBO15_27315</name>
</gene>
<dbReference type="SUPFAM" id="SSF46785">
    <property type="entry name" value="Winged helix' DNA-binding domain"/>
    <property type="match status" value="1"/>
</dbReference>
<feature type="domain" description="HTH lysR-type" evidence="5">
    <location>
        <begin position="1"/>
        <end position="53"/>
    </location>
</feature>
<proteinExistence type="inferred from homology"/>
<protein>
    <submittedName>
        <fullName evidence="6">LysR family transcriptional regulator</fullName>
    </submittedName>
</protein>
<dbReference type="Pfam" id="PF03466">
    <property type="entry name" value="LysR_substrate"/>
    <property type="match status" value="1"/>
</dbReference>
<dbReference type="GO" id="GO:0003677">
    <property type="term" value="F:DNA binding"/>
    <property type="evidence" value="ECO:0007669"/>
    <property type="project" value="UniProtKB-KW"/>
</dbReference>
<dbReference type="Proteomes" id="UP000282674">
    <property type="component" value="Unassembled WGS sequence"/>
</dbReference>
<dbReference type="PANTHER" id="PTHR30346:SF0">
    <property type="entry name" value="HCA OPERON TRANSCRIPTIONAL ACTIVATOR HCAR"/>
    <property type="match status" value="1"/>
</dbReference>
<dbReference type="Gene3D" id="3.40.190.10">
    <property type="entry name" value="Periplasmic binding protein-like II"/>
    <property type="match status" value="2"/>
</dbReference>
<organism evidence="6 7">
    <name type="scientific">Actinomadura harenae</name>
    <dbReference type="NCBI Taxonomy" id="2483351"/>
    <lineage>
        <taxon>Bacteria</taxon>
        <taxon>Bacillati</taxon>
        <taxon>Actinomycetota</taxon>
        <taxon>Actinomycetes</taxon>
        <taxon>Streptosporangiales</taxon>
        <taxon>Thermomonosporaceae</taxon>
        <taxon>Actinomadura</taxon>
    </lineage>
</organism>
<evidence type="ECO:0000313" key="6">
    <source>
        <dbReference type="EMBL" id="RMI40236.1"/>
    </source>
</evidence>
<dbReference type="InterPro" id="IPR036388">
    <property type="entry name" value="WH-like_DNA-bd_sf"/>
</dbReference>
<comment type="similarity">
    <text evidence="1">Belongs to the LysR transcriptional regulatory family.</text>
</comment>
<reference evidence="6 7" key="1">
    <citation type="submission" date="2018-10" db="EMBL/GenBank/DDBJ databases">
        <title>Isolation from soil.</title>
        <authorList>
            <person name="Hu J."/>
        </authorList>
    </citation>
    <scope>NUCLEOTIDE SEQUENCE [LARGE SCALE GENOMIC DNA]</scope>
    <source>
        <strain evidence="6 7">NEAU-Ht49</strain>
    </source>
</reference>
<dbReference type="InterPro" id="IPR036390">
    <property type="entry name" value="WH_DNA-bd_sf"/>
</dbReference>
<dbReference type="Gene3D" id="1.10.10.10">
    <property type="entry name" value="Winged helix-like DNA-binding domain superfamily/Winged helix DNA-binding domain"/>
    <property type="match status" value="1"/>
</dbReference>
<dbReference type="InterPro" id="IPR000847">
    <property type="entry name" value="LysR_HTH_N"/>
</dbReference>
<dbReference type="InterPro" id="IPR005119">
    <property type="entry name" value="LysR_subst-bd"/>
</dbReference>
<dbReference type="AlphaFoldDB" id="A0A3M2LT04"/>
<evidence type="ECO:0000256" key="4">
    <source>
        <dbReference type="ARBA" id="ARBA00023163"/>
    </source>
</evidence>
<dbReference type="FunFam" id="1.10.10.10:FF:000001">
    <property type="entry name" value="LysR family transcriptional regulator"/>
    <property type="match status" value="1"/>
</dbReference>
<keyword evidence="4" id="KW-0804">Transcription</keyword>
<sequence>MEVFLTLADELHFGRTAERLRLSQAAVSQTLKKLERRVGAPLFERTSRRVLPTPVGKQLHDDLAPAWAAVERAESDAIAMARGVAGTLTIGFLGASQGEHTPRAIAAFRAAHPGTEVRMREVHLGDPFGPLRDGTVDLLLTRLPVAEPDLTVGPVVLSESQMLAVPAGHPFARRPSVRMDDLSRDTTFAARGPAPSYWWDAQIPPVTPSGHPVRRDQGAETLQEMMTLVASGAGIAPVPRSVCCAFSYSAVTYVPIEDAPPSDVALVWRTATETARTRAFLDATLETLRTTGGPATS</sequence>
<dbReference type="GO" id="GO:0003700">
    <property type="term" value="F:DNA-binding transcription factor activity"/>
    <property type="evidence" value="ECO:0007669"/>
    <property type="project" value="InterPro"/>
</dbReference>
<dbReference type="SUPFAM" id="SSF53850">
    <property type="entry name" value="Periplasmic binding protein-like II"/>
    <property type="match status" value="1"/>
</dbReference>
<keyword evidence="2" id="KW-0805">Transcription regulation</keyword>
<dbReference type="Pfam" id="PF00126">
    <property type="entry name" value="HTH_1"/>
    <property type="match status" value="1"/>
</dbReference>
<accession>A0A3M2LT04</accession>
<evidence type="ECO:0000256" key="1">
    <source>
        <dbReference type="ARBA" id="ARBA00009437"/>
    </source>
</evidence>
<evidence type="ECO:0000313" key="7">
    <source>
        <dbReference type="Proteomes" id="UP000282674"/>
    </source>
</evidence>
<keyword evidence="7" id="KW-1185">Reference proteome</keyword>
<dbReference type="PROSITE" id="PS50931">
    <property type="entry name" value="HTH_LYSR"/>
    <property type="match status" value="1"/>
</dbReference>
<dbReference type="GO" id="GO:0032993">
    <property type="term" value="C:protein-DNA complex"/>
    <property type="evidence" value="ECO:0007669"/>
    <property type="project" value="TreeGrafter"/>
</dbReference>
<dbReference type="EMBL" id="RFFG01000057">
    <property type="protein sequence ID" value="RMI40236.1"/>
    <property type="molecule type" value="Genomic_DNA"/>
</dbReference>
<keyword evidence="3" id="KW-0238">DNA-binding</keyword>
<name>A0A3M2LT04_9ACTN</name>
<comment type="caution">
    <text evidence="6">The sequence shown here is derived from an EMBL/GenBank/DDBJ whole genome shotgun (WGS) entry which is preliminary data.</text>
</comment>
<dbReference type="PANTHER" id="PTHR30346">
    <property type="entry name" value="TRANSCRIPTIONAL DUAL REGULATOR HCAR-RELATED"/>
    <property type="match status" value="1"/>
</dbReference>
<evidence type="ECO:0000256" key="3">
    <source>
        <dbReference type="ARBA" id="ARBA00023125"/>
    </source>
</evidence>
<dbReference type="CDD" id="cd08414">
    <property type="entry name" value="PBP2_LTTR_aromatics_like"/>
    <property type="match status" value="1"/>
</dbReference>
<dbReference type="PRINTS" id="PR00039">
    <property type="entry name" value="HTHLYSR"/>
</dbReference>
<evidence type="ECO:0000259" key="5">
    <source>
        <dbReference type="PROSITE" id="PS50931"/>
    </source>
</evidence>
<evidence type="ECO:0000256" key="2">
    <source>
        <dbReference type="ARBA" id="ARBA00023015"/>
    </source>
</evidence>